<evidence type="ECO:0000256" key="1">
    <source>
        <dbReference type="ARBA" id="ARBA00004141"/>
    </source>
</evidence>
<accession>A0A194WCQ9</accession>
<dbReference type="Proteomes" id="UP000078559">
    <property type="component" value="Chromosome 11"/>
</dbReference>
<evidence type="ECO:0000259" key="6">
    <source>
        <dbReference type="PROSITE" id="PS50850"/>
    </source>
</evidence>
<dbReference type="EMBL" id="CM003108">
    <property type="protein sequence ID" value="KUI73915.1"/>
    <property type="molecule type" value="Genomic_DNA"/>
</dbReference>
<feature type="transmembrane region" description="Helical" evidence="5">
    <location>
        <begin position="232"/>
        <end position="250"/>
    </location>
</feature>
<dbReference type="InterPro" id="IPR005828">
    <property type="entry name" value="MFS_sugar_transport-like"/>
</dbReference>
<keyword evidence="4 5" id="KW-0472">Membrane</keyword>
<evidence type="ECO:0000313" key="8">
    <source>
        <dbReference type="Proteomes" id="UP000078559"/>
    </source>
</evidence>
<dbReference type="GO" id="GO:0015355">
    <property type="term" value="F:secondary active monocarboxylate transmembrane transporter activity"/>
    <property type="evidence" value="ECO:0007669"/>
    <property type="project" value="TreeGrafter"/>
</dbReference>
<feature type="transmembrane region" description="Helical" evidence="5">
    <location>
        <begin position="134"/>
        <end position="153"/>
    </location>
</feature>
<evidence type="ECO:0000256" key="5">
    <source>
        <dbReference type="SAM" id="Phobius"/>
    </source>
</evidence>
<evidence type="ECO:0000256" key="2">
    <source>
        <dbReference type="ARBA" id="ARBA00022692"/>
    </source>
</evidence>
<dbReference type="Gene3D" id="1.20.1250.20">
    <property type="entry name" value="MFS general substrate transporter like domains"/>
    <property type="match status" value="2"/>
</dbReference>
<sequence length="417" mass="45553">MFFVGCIAWTWDAFDFFTVSLTVTEIAQDFGVSNTDVTWGITVTLMLRSVGALIISTISDRYGRKWPMIVVLVLFILLELASGFAQNLTQFLAIRSLYGIAMGGLFGLAAATSLEDLPYDARGLLSGMVEQGYGMGYLLAAVFYRAANAFLVMKAERDAAITAGEMTPRGTSDYPPGVEDVAEGCSRHPKDTLVPLHLHDLVDDRLQICQPWFAGSIGNILEKPGRAQRHRACIFGGAIIPAYVLPHSLALMASAFFLQFFIAGVWGPIPIYLSELSPETLRATMVGLTYQIGNLGSSASATIQAIIGERFPLEPKNGIKRYDYGKVIGIFMGAVWAYDLRFLFLGPEISDEEKAGFAAEANELEALRRAGVSLAEIRAERVKASKLEKQVAYTEQPVGVEHVETQQEEAGEVIRPC</sequence>
<dbReference type="CDD" id="cd17316">
    <property type="entry name" value="MFS_SV2_like"/>
    <property type="match status" value="1"/>
</dbReference>
<gene>
    <name evidence="7" type="ORF">VM1G_09604</name>
</gene>
<dbReference type="AlphaFoldDB" id="A0A194WCQ9"/>
<dbReference type="PROSITE" id="PS50850">
    <property type="entry name" value="MFS"/>
    <property type="match status" value="1"/>
</dbReference>
<evidence type="ECO:0000313" key="7">
    <source>
        <dbReference type="EMBL" id="KUI73915.1"/>
    </source>
</evidence>
<dbReference type="GO" id="GO:0005886">
    <property type="term" value="C:plasma membrane"/>
    <property type="evidence" value="ECO:0007669"/>
    <property type="project" value="TreeGrafter"/>
</dbReference>
<keyword evidence="2 5" id="KW-0812">Transmembrane</keyword>
<dbReference type="GO" id="GO:0035879">
    <property type="term" value="P:plasma membrane lactate transport"/>
    <property type="evidence" value="ECO:0007669"/>
    <property type="project" value="TreeGrafter"/>
</dbReference>
<protein>
    <recommendedName>
        <fullName evidence="6">Major facilitator superfamily (MFS) profile domain-containing protein</fullName>
    </recommendedName>
</protein>
<feature type="transmembrane region" description="Helical" evidence="5">
    <location>
        <begin position="97"/>
        <end position="114"/>
    </location>
</feature>
<name>A0A194WCQ9_CYTMA</name>
<feature type="domain" description="Major facilitator superfamily (MFS) profile" evidence="6">
    <location>
        <begin position="1"/>
        <end position="417"/>
    </location>
</feature>
<dbReference type="InterPro" id="IPR036259">
    <property type="entry name" value="MFS_trans_sf"/>
</dbReference>
<dbReference type="SUPFAM" id="SSF103473">
    <property type="entry name" value="MFS general substrate transporter"/>
    <property type="match status" value="2"/>
</dbReference>
<comment type="subcellular location">
    <subcellularLocation>
        <location evidence="1">Membrane</location>
        <topology evidence="1">Multi-pass membrane protein</topology>
    </subcellularLocation>
</comment>
<dbReference type="Pfam" id="PF00083">
    <property type="entry name" value="Sugar_tr"/>
    <property type="match status" value="1"/>
</dbReference>
<feature type="transmembrane region" description="Helical" evidence="5">
    <location>
        <begin position="66"/>
        <end position="85"/>
    </location>
</feature>
<keyword evidence="3 5" id="KW-1133">Transmembrane helix</keyword>
<dbReference type="PANTHER" id="PTHR23508">
    <property type="entry name" value="CARBOXYLIC ACID TRANSPORTER PROTEIN HOMOLOG"/>
    <property type="match status" value="1"/>
</dbReference>
<dbReference type="InterPro" id="IPR020846">
    <property type="entry name" value="MFS_dom"/>
</dbReference>
<organism evidence="7 8">
    <name type="scientific">Cytospora mali</name>
    <name type="common">Apple Valsa canker fungus</name>
    <name type="synonym">Valsa mali</name>
    <dbReference type="NCBI Taxonomy" id="578113"/>
    <lineage>
        <taxon>Eukaryota</taxon>
        <taxon>Fungi</taxon>
        <taxon>Dikarya</taxon>
        <taxon>Ascomycota</taxon>
        <taxon>Pezizomycotina</taxon>
        <taxon>Sordariomycetes</taxon>
        <taxon>Sordariomycetidae</taxon>
        <taxon>Diaporthales</taxon>
        <taxon>Cytosporaceae</taxon>
        <taxon>Cytospora</taxon>
    </lineage>
</organism>
<evidence type="ECO:0000256" key="4">
    <source>
        <dbReference type="ARBA" id="ARBA00023136"/>
    </source>
</evidence>
<proteinExistence type="predicted"/>
<evidence type="ECO:0000256" key="3">
    <source>
        <dbReference type="ARBA" id="ARBA00022989"/>
    </source>
</evidence>
<keyword evidence="8" id="KW-1185">Reference proteome</keyword>
<dbReference type="PANTHER" id="PTHR23508:SF10">
    <property type="entry name" value="CARBOXYLIC ACID TRANSPORTER PROTEIN HOMOLOG"/>
    <property type="match status" value="1"/>
</dbReference>
<dbReference type="OrthoDB" id="5296287at2759"/>
<reference evidence="7" key="1">
    <citation type="submission" date="2014-12" db="EMBL/GenBank/DDBJ databases">
        <title>Genome Sequence of Valsa Canker Pathogens Uncovers a Specific Adaption of Colonization on Woody Bark.</title>
        <authorList>
            <person name="Yin Z."/>
            <person name="Liu H."/>
            <person name="Gao X."/>
            <person name="Li Z."/>
            <person name="Song N."/>
            <person name="Ke X."/>
            <person name="Dai Q."/>
            <person name="Wu Y."/>
            <person name="Sun Y."/>
            <person name="Xu J.-R."/>
            <person name="Kang Z.K."/>
            <person name="Wang L."/>
            <person name="Huang L."/>
        </authorList>
    </citation>
    <scope>NUCLEOTIDE SEQUENCE [LARGE SCALE GENOMIC DNA]</scope>
    <source>
        <strain evidence="7">03-8</strain>
    </source>
</reference>